<keyword evidence="6" id="KW-1133">Transmembrane helix</keyword>
<evidence type="ECO:0000256" key="1">
    <source>
        <dbReference type="ARBA" id="ARBA00004648"/>
    </source>
</evidence>
<reference evidence="12" key="1">
    <citation type="submission" date="2022-10" db="EMBL/GenBank/DDBJ databases">
        <title>Genome assembly of Pristionchus species.</title>
        <authorList>
            <person name="Yoshida K."/>
            <person name="Sommer R.J."/>
        </authorList>
    </citation>
    <scope>NUCLEOTIDE SEQUENCE [LARGE SCALE GENOMIC DNA]</scope>
    <source>
        <strain evidence="12">RS5460</strain>
    </source>
</reference>
<sequence length="513" mass="57958">LLFFCFLLGGFALKSPEGVSELVRKSTWTKNGCRYLNNDLLAIPHGHSCEEFPKLATRHEGQLRFGKDADIEFAPTDFDFSSEDFDYSQCSPFSKFKVFVPPVSHPLAKALAQHPAATSSPNDACIEIKFTDGAKPLYSRSRNNSNLLVVNLNPLSAVEATGPVMIAQARFAPGKFRAGLDFSLYPSVAAFDVNEWKQRPSILPTKRKMFAAYLCESEEPTRLVNKSSAIHRISCTEKQCVIDLSIVSFCILSPSPLFQAHLLLALHSGCIPVVMSLSQPLPFQDQLDWKLAALRFPHNSIGQARQVLASMPKEDILEMRRRATIFRRRMDNAEALARSLLAAVAERMQLQLPTVDMTPTKPVFEAYETNNTYEMETKGEKYKRIASPFNHHRYTSHRLYANDRWNSGRDLTFTPRTLHDVYDLPSEAEYYDDSEIVRTAGSRNPKAFARGLGINREPEQFTVLLMTFQRDEGVKEIIQKLNNCPHLNKILVVWNNVGRDPPGAWPKIHIPVE</sequence>
<dbReference type="EMBL" id="BTRK01000003">
    <property type="protein sequence ID" value="GMR39973.1"/>
    <property type="molecule type" value="Genomic_DNA"/>
</dbReference>
<evidence type="ECO:0000256" key="4">
    <source>
        <dbReference type="ARBA" id="ARBA00022692"/>
    </source>
</evidence>
<keyword evidence="3" id="KW-0808">Transferase</keyword>
<dbReference type="GO" id="GO:0005794">
    <property type="term" value="C:Golgi apparatus"/>
    <property type="evidence" value="ECO:0007669"/>
    <property type="project" value="TreeGrafter"/>
</dbReference>
<comment type="similarity">
    <text evidence="2">Belongs to the glycosyltransferase 47 family.</text>
</comment>
<evidence type="ECO:0000313" key="12">
    <source>
        <dbReference type="Proteomes" id="UP001328107"/>
    </source>
</evidence>
<feature type="non-terminal residue" evidence="11">
    <location>
        <position position="1"/>
    </location>
</feature>
<comment type="caution">
    <text evidence="11">The sequence shown here is derived from an EMBL/GenBank/DDBJ whole genome shotgun (WGS) entry which is preliminary data.</text>
</comment>
<dbReference type="GO" id="GO:0016757">
    <property type="term" value="F:glycosyltransferase activity"/>
    <property type="evidence" value="ECO:0007669"/>
    <property type="project" value="InterPro"/>
</dbReference>
<keyword evidence="7" id="KW-0472">Membrane</keyword>
<evidence type="ECO:0000256" key="2">
    <source>
        <dbReference type="ARBA" id="ARBA00010271"/>
    </source>
</evidence>
<keyword evidence="5" id="KW-0256">Endoplasmic reticulum</keyword>
<dbReference type="PANTHER" id="PTHR11062">
    <property type="entry name" value="EXOSTOSIN HEPARAN SULFATE GLYCOSYLTRANSFERASE -RELATED"/>
    <property type="match status" value="1"/>
</dbReference>
<comment type="subcellular location">
    <subcellularLocation>
        <location evidence="1">Endoplasmic reticulum membrane</location>
        <topology evidence="1">Single-pass type II membrane protein</topology>
    </subcellularLocation>
</comment>
<evidence type="ECO:0000256" key="6">
    <source>
        <dbReference type="ARBA" id="ARBA00022989"/>
    </source>
</evidence>
<dbReference type="Pfam" id="PF09258">
    <property type="entry name" value="Glyco_transf_64"/>
    <property type="match status" value="1"/>
</dbReference>
<evidence type="ECO:0000256" key="3">
    <source>
        <dbReference type="ARBA" id="ARBA00022679"/>
    </source>
</evidence>
<proteinExistence type="inferred from homology"/>
<dbReference type="Gene3D" id="3.90.550.10">
    <property type="entry name" value="Spore Coat Polysaccharide Biosynthesis Protein SpsA, Chain A"/>
    <property type="match status" value="1"/>
</dbReference>
<organism evidence="11 12">
    <name type="scientific">Pristionchus mayeri</name>
    <dbReference type="NCBI Taxonomy" id="1317129"/>
    <lineage>
        <taxon>Eukaryota</taxon>
        <taxon>Metazoa</taxon>
        <taxon>Ecdysozoa</taxon>
        <taxon>Nematoda</taxon>
        <taxon>Chromadorea</taxon>
        <taxon>Rhabditida</taxon>
        <taxon>Rhabditina</taxon>
        <taxon>Diplogasteromorpha</taxon>
        <taxon>Diplogasteroidea</taxon>
        <taxon>Neodiplogasteridae</taxon>
        <taxon>Pristionchus</taxon>
    </lineage>
</organism>
<gene>
    <name evidence="11" type="ORF">PMAYCL1PPCAC_10168</name>
</gene>
<evidence type="ECO:0000256" key="7">
    <source>
        <dbReference type="ARBA" id="ARBA00023136"/>
    </source>
</evidence>
<accession>A0AAN4ZKC3</accession>
<keyword evidence="8" id="KW-1015">Disulfide bond</keyword>
<evidence type="ECO:0000259" key="9">
    <source>
        <dbReference type="Pfam" id="PF03016"/>
    </source>
</evidence>
<dbReference type="Pfam" id="PF03016">
    <property type="entry name" value="Exostosin_GT47"/>
    <property type="match status" value="1"/>
</dbReference>
<keyword evidence="4" id="KW-0812">Transmembrane</keyword>
<evidence type="ECO:0000256" key="5">
    <source>
        <dbReference type="ARBA" id="ARBA00022824"/>
    </source>
</evidence>
<evidence type="ECO:0000313" key="11">
    <source>
        <dbReference type="EMBL" id="GMR39973.1"/>
    </source>
</evidence>
<evidence type="ECO:0008006" key="13">
    <source>
        <dbReference type="Google" id="ProtNLM"/>
    </source>
</evidence>
<name>A0AAN4ZKC3_9BILA</name>
<keyword evidence="12" id="KW-1185">Reference proteome</keyword>
<dbReference type="AlphaFoldDB" id="A0AAN4ZKC3"/>
<feature type="domain" description="Glycosyl transferase 64" evidence="10">
    <location>
        <begin position="461"/>
        <end position="512"/>
    </location>
</feature>
<dbReference type="InterPro" id="IPR029044">
    <property type="entry name" value="Nucleotide-diphossugar_trans"/>
</dbReference>
<dbReference type="Proteomes" id="UP001328107">
    <property type="component" value="Unassembled WGS sequence"/>
</dbReference>
<evidence type="ECO:0000256" key="8">
    <source>
        <dbReference type="ARBA" id="ARBA00023157"/>
    </source>
</evidence>
<dbReference type="GO" id="GO:0005789">
    <property type="term" value="C:endoplasmic reticulum membrane"/>
    <property type="evidence" value="ECO:0007669"/>
    <property type="project" value="UniProtKB-SubCell"/>
</dbReference>
<feature type="domain" description="Exostosin GT47" evidence="9">
    <location>
        <begin position="161"/>
        <end position="311"/>
    </location>
</feature>
<dbReference type="InterPro" id="IPR040911">
    <property type="entry name" value="Exostosin_GT47"/>
</dbReference>
<protein>
    <recommendedName>
        <fullName evidence="13">Exostosin GT47 domain-containing protein</fullName>
    </recommendedName>
</protein>
<dbReference type="InterPro" id="IPR004263">
    <property type="entry name" value="Exostosin"/>
</dbReference>
<dbReference type="GO" id="GO:0015012">
    <property type="term" value="P:heparan sulfate proteoglycan biosynthetic process"/>
    <property type="evidence" value="ECO:0007669"/>
    <property type="project" value="UniProtKB-ARBA"/>
</dbReference>
<evidence type="ECO:0000259" key="10">
    <source>
        <dbReference type="Pfam" id="PF09258"/>
    </source>
</evidence>
<dbReference type="InterPro" id="IPR015338">
    <property type="entry name" value="GT64_dom"/>
</dbReference>
<dbReference type="PANTHER" id="PTHR11062:SF73">
    <property type="entry name" value="EXOSTOSIN-LIKE 3"/>
    <property type="match status" value="1"/>
</dbReference>